<feature type="domain" description="ACB" evidence="2">
    <location>
        <begin position="152"/>
        <end position="241"/>
    </location>
</feature>
<dbReference type="SUPFAM" id="SSF47027">
    <property type="entry name" value="Acyl-CoA binding protein"/>
    <property type="match status" value="1"/>
</dbReference>
<dbReference type="AlphaFoldDB" id="A0A7S4VM15"/>
<dbReference type="InterPro" id="IPR000582">
    <property type="entry name" value="Acyl-CoA-binding_protein"/>
</dbReference>
<dbReference type="PROSITE" id="PS51228">
    <property type="entry name" value="ACB_2"/>
    <property type="match status" value="1"/>
</dbReference>
<evidence type="ECO:0000256" key="1">
    <source>
        <dbReference type="SAM" id="Phobius"/>
    </source>
</evidence>
<dbReference type="Gene3D" id="1.20.80.10">
    <property type="match status" value="1"/>
</dbReference>
<organism evidence="3">
    <name type="scientific">Alexandrium monilatum</name>
    <dbReference type="NCBI Taxonomy" id="311494"/>
    <lineage>
        <taxon>Eukaryota</taxon>
        <taxon>Sar</taxon>
        <taxon>Alveolata</taxon>
        <taxon>Dinophyceae</taxon>
        <taxon>Gonyaulacales</taxon>
        <taxon>Pyrocystaceae</taxon>
        <taxon>Alexandrium</taxon>
    </lineage>
</organism>
<name>A0A7S4VM15_9DINO</name>
<feature type="transmembrane region" description="Helical" evidence="1">
    <location>
        <begin position="293"/>
        <end position="311"/>
    </location>
</feature>
<protein>
    <recommendedName>
        <fullName evidence="2">ACB domain-containing protein</fullName>
    </recommendedName>
</protein>
<evidence type="ECO:0000313" key="3">
    <source>
        <dbReference type="EMBL" id="CAE4637897.1"/>
    </source>
</evidence>
<proteinExistence type="predicted"/>
<evidence type="ECO:0000259" key="2">
    <source>
        <dbReference type="PROSITE" id="PS51228"/>
    </source>
</evidence>
<dbReference type="GO" id="GO:0000062">
    <property type="term" value="F:fatty-acyl-CoA binding"/>
    <property type="evidence" value="ECO:0007669"/>
    <property type="project" value="InterPro"/>
</dbReference>
<feature type="transmembrane region" description="Helical" evidence="1">
    <location>
        <begin position="331"/>
        <end position="352"/>
    </location>
</feature>
<gene>
    <name evidence="3" type="ORF">AMON00008_LOCUS46600</name>
</gene>
<feature type="transmembrane region" description="Helical" evidence="1">
    <location>
        <begin position="52"/>
        <end position="68"/>
    </location>
</feature>
<sequence length="401" mass="43808">MAFVSPPRIPVAESLRTAIGPASIAGSGLCVLATAGLTRLALRALLTLPTEFFMYVAAFILGATLVFAEVLTHLWRHGVLQWLLAQSFLWHMRLSQRIFLVMSMPSISTKDCRAIFFEVLPSCIMAGMDATGVRDAVERVRSAKMLAGDSMPTEHTKAALEWLKRPQLALGYEEQLHLYGLAQQASRGDCPPAASEVGALPAGPVEVEQRQSWEARRGLPRQEAAKQLVRTLAAVDPDFWNANPALVSALPPPPLPQANQELPGAEVVRLVCGMVEARLPEDLDERLHRGKRWLLVSALCLAGLAGGYRRLRQSPRWRLVLLVAGRRLRQFAMASACTYLVAITYGLPPAVYARLPRGLRLLPHVLAEAAEETVGGPAPRLCRRAAQALLPPVRGSLLRES</sequence>
<dbReference type="InterPro" id="IPR035984">
    <property type="entry name" value="Acyl-CoA-binding_sf"/>
</dbReference>
<reference evidence="3" key="1">
    <citation type="submission" date="2021-01" db="EMBL/GenBank/DDBJ databases">
        <authorList>
            <person name="Corre E."/>
            <person name="Pelletier E."/>
            <person name="Niang G."/>
            <person name="Scheremetjew M."/>
            <person name="Finn R."/>
            <person name="Kale V."/>
            <person name="Holt S."/>
            <person name="Cochrane G."/>
            <person name="Meng A."/>
            <person name="Brown T."/>
            <person name="Cohen L."/>
        </authorList>
    </citation>
    <scope>NUCLEOTIDE SEQUENCE</scope>
    <source>
        <strain evidence="3">CCMP3105</strain>
    </source>
</reference>
<dbReference type="Pfam" id="PF00887">
    <property type="entry name" value="ACBP"/>
    <property type="match status" value="1"/>
</dbReference>
<accession>A0A7S4VM15</accession>
<keyword evidence="1" id="KW-0472">Membrane</keyword>
<feature type="transmembrane region" description="Helical" evidence="1">
    <location>
        <begin position="20"/>
        <end position="40"/>
    </location>
</feature>
<dbReference type="EMBL" id="HBNR01065960">
    <property type="protein sequence ID" value="CAE4637897.1"/>
    <property type="molecule type" value="Transcribed_RNA"/>
</dbReference>
<keyword evidence="1" id="KW-1133">Transmembrane helix</keyword>
<keyword evidence="1" id="KW-0812">Transmembrane</keyword>
<dbReference type="InterPro" id="IPR014352">
    <property type="entry name" value="FERM/acyl-CoA-bd_prot_sf"/>
</dbReference>